<organism evidence="2 3">
    <name type="scientific">Paracholeplasma vituli</name>
    <dbReference type="NCBI Taxonomy" id="69473"/>
    <lineage>
        <taxon>Bacteria</taxon>
        <taxon>Bacillati</taxon>
        <taxon>Mycoplasmatota</taxon>
        <taxon>Mollicutes</taxon>
        <taxon>Acholeplasmatales</taxon>
        <taxon>Acholeplasmataceae</taxon>
        <taxon>Paracholeplasma</taxon>
    </lineage>
</organism>
<gene>
    <name evidence="2" type="ORF">N7603_03350</name>
</gene>
<reference evidence="3" key="1">
    <citation type="submission" date="2023-07" db="EMBL/GenBank/DDBJ databases">
        <title>Novel Mycoplasma species identified in domestic and wild animals.</title>
        <authorList>
            <person name="Volokhov D.V."/>
            <person name="Furtak V.A."/>
            <person name="Zagorodnyaya T.A."/>
        </authorList>
    </citation>
    <scope>NUCLEOTIDE SEQUENCE [LARGE SCALE GENOMIC DNA]</scope>
    <source>
        <strain evidence="3">92-19</strain>
    </source>
</reference>
<dbReference type="Proteomes" id="UP001209076">
    <property type="component" value="Unassembled WGS sequence"/>
</dbReference>
<name>A0ABT2PUQ5_9MOLU</name>
<dbReference type="Gene3D" id="3.40.1390.20">
    <property type="entry name" value="HprK N-terminal domain-like"/>
    <property type="match status" value="1"/>
</dbReference>
<protein>
    <submittedName>
        <fullName evidence="2">DRTGG domain-containing protein</fullName>
    </submittedName>
</protein>
<sequence length="110" mass="12377">MAYLSTLLHNEQYQRLTGTEDSSFKGVFATDLLSTAIKHMRPDHILITLICSQSTLNVMSMLDLQIVILTQDALLTDAFIEKAKEAQITVIKTTYLTHEVIQDLVLRGLL</sequence>
<dbReference type="InterPro" id="IPR028979">
    <property type="entry name" value="Ser_kin/Pase_Hpr-like_N_sf"/>
</dbReference>
<dbReference type="RefSeq" id="WP_262095933.1">
    <property type="nucleotide sequence ID" value="NZ_JAOEGN010000005.1"/>
</dbReference>
<dbReference type="InterPro" id="IPR010766">
    <property type="entry name" value="DRTGG"/>
</dbReference>
<comment type="caution">
    <text evidence="2">The sequence shown here is derived from an EMBL/GenBank/DDBJ whole genome shotgun (WGS) entry which is preliminary data.</text>
</comment>
<dbReference type="SUPFAM" id="SSF75138">
    <property type="entry name" value="HprK N-terminal domain-like"/>
    <property type="match status" value="1"/>
</dbReference>
<dbReference type="EMBL" id="JAOEGN010000005">
    <property type="protein sequence ID" value="MCU0104685.1"/>
    <property type="molecule type" value="Genomic_DNA"/>
</dbReference>
<feature type="domain" description="DRTGG" evidence="1">
    <location>
        <begin position="23"/>
        <end position="103"/>
    </location>
</feature>
<evidence type="ECO:0000259" key="1">
    <source>
        <dbReference type="Pfam" id="PF07085"/>
    </source>
</evidence>
<keyword evidence="3" id="KW-1185">Reference proteome</keyword>
<dbReference type="Pfam" id="PF07085">
    <property type="entry name" value="DRTGG"/>
    <property type="match status" value="1"/>
</dbReference>
<proteinExistence type="predicted"/>
<evidence type="ECO:0000313" key="2">
    <source>
        <dbReference type="EMBL" id="MCU0104685.1"/>
    </source>
</evidence>
<evidence type="ECO:0000313" key="3">
    <source>
        <dbReference type="Proteomes" id="UP001209076"/>
    </source>
</evidence>
<accession>A0ABT2PUQ5</accession>